<proteinExistence type="predicted"/>
<dbReference type="EMBL" id="PYSW02000009">
    <property type="protein sequence ID" value="KAG2388650.1"/>
    <property type="molecule type" value="Genomic_DNA"/>
</dbReference>
<feature type="compositionally biased region" description="Polar residues" evidence="5">
    <location>
        <begin position="1040"/>
        <end position="1066"/>
    </location>
</feature>
<gene>
    <name evidence="8" type="ORF">C9374_000089</name>
</gene>
<dbReference type="PANTHER" id="PTHR13258:SF0">
    <property type="entry name" value="SYNDETIN"/>
    <property type="match status" value="1"/>
</dbReference>
<evidence type="ECO:0000256" key="5">
    <source>
        <dbReference type="SAM" id="MobiDB-lite"/>
    </source>
</evidence>
<feature type="region of interest" description="Disordered" evidence="5">
    <location>
        <begin position="1"/>
        <end position="42"/>
    </location>
</feature>
<dbReference type="GO" id="GO:0032456">
    <property type="term" value="P:endocytic recycling"/>
    <property type="evidence" value="ECO:0007669"/>
    <property type="project" value="InterPro"/>
</dbReference>
<organism evidence="8 9">
    <name type="scientific">Naegleria lovaniensis</name>
    <name type="common">Amoeba</name>
    <dbReference type="NCBI Taxonomy" id="51637"/>
    <lineage>
        <taxon>Eukaryota</taxon>
        <taxon>Discoba</taxon>
        <taxon>Heterolobosea</taxon>
        <taxon>Tetramitia</taxon>
        <taxon>Eutetramitia</taxon>
        <taxon>Vahlkampfiidae</taxon>
        <taxon>Naegleria</taxon>
    </lineage>
</organism>
<feature type="domain" description="Vacuolar protein sorting-associated protein 54 N-terminal" evidence="7">
    <location>
        <begin position="80"/>
        <end position="358"/>
    </location>
</feature>
<dbReference type="InterPro" id="IPR019514">
    <property type="entry name" value="Syndetin_C"/>
</dbReference>
<name>A0AA88GX58_NAELO</name>
<keyword evidence="1" id="KW-0813">Transport</keyword>
<evidence type="ECO:0000259" key="6">
    <source>
        <dbReference type="Pfam" id="PF10474"/>
    </source>
</evidence>
<dbReference type="GO" id="GO:1990745">
    <property type="term" value="C:EARP complex"/>
    <property type="evidence" value="ECO:0007669"/>
    <property type="project" value="InterPro"/>
</dbReference>
<dbReference type="Pfam" id="PF10475">
    <property type="entry name" value="Vps54_N"/>
    <property type="match status" value="1"/>
</dbReference>
<feature type="coiled-coil region" evidence="4">
    <location>
        <begin position="934"/>
        <end position="961"/>
    </location>
</feature>
<keyword evidence="3 4" id="KW-0175">Coiled coil</keyword>
<keyword evidence="2" id="KW-0653">Protein transport</keyword>
<evidence type="ECO:0000256" key="2">
    <source>
        <dbReference type="ARBA" id="ARBA00022927"/>
    </source>
</evidence>
<feature type="compositionally biased region" description="Acidic residues" evidence="5">
    <location>
        <begin position="538"/>
        <end position="562"/>
    </location>
</feature>
<protein>
    <submittedName>
        <fullName evidence="8">Uncharacterized protein</fullName>
    </submittedName>
</protein>
<comment type="caution">
    <text evidence="8">The sequence shown here is derived from an EMBL/GenBank/DDBJ whole genome shotgun (WGS) entry which is preliminary data.</text>
</comment>
<dbReference type="GO" id="GO:0015031">
    <property type="term" value="P:protein transport"/>
    <property type="evidence" value="ECO:0007669"/>
    <property type="project" value="UniProtKB-KW"/>
</dbReference>
<dbReference type="Pfam" id="PF10474">
    <property type="entry name" value="Syndetin_C"/>
    <property type="match status" value="1"/>
</dbReference>
<feature type="domain" description="Syndetin C-terminal" evidence="6">
    <location>
        <begin position="702"/>
        <end position="949"/>
    </location>
</feature>
<evidence type="ECO:0000256" key="4">
    <source>
        <dbReference type="SAM" id="Coils"/>
    </source>
</evidence>
<feature type="compositionally biased region" description="Low complexity" evidence="5">
    <location>
        <begin position="1101"/>
        <end position="1110"/>
    </location>
</feature>
<dbReference type="GO" id="GO:0000149">
    <property type="term" value="F:SNARE binding"/>
    <property type="evidence" value="ECO:0007669"/>
    <property type="project" value="TreeGrafter"/>
</dbReference>
<feature type="region of interest" description="Disordered" evidence="5">
    <location>
        <begin position="1024"/>
        <end position="1086"/>
    </location>
</feature>
<dbReference type="GO" id="GO:0005829">
    <property type="term" value="C:cytosol"/>
    <property type="evidence" value="ECO:0007669"/>
    <property type="project" value="GOC"/>
</dbReference>
<dbReference type="AlphaFoldDB" id="A0AA88GX58"/>
<dbReference type="GeneID" id="68092551"/>
<keyword evidence="9" id="KW-1185">Reference proteome</keyword>
<feature type="region of interest" description="Disordered" evidence="5">
    <location>
        <begin position="1091"/>
        <end position="1110"/>
    </location>
</feature>
<evidence type="ECO:0000256" key="1">
    <source>
        <dbReference type="ARBA" id="ARBA00022448"/>
    </source>
</evidence>
<dbReference type="PANTHER" id="PTHR13258">
    <property type="entry name" value="SYNDETIN"/>
    <property type="match status" value="1"/>
</dbReference>
<evidence type="ECO:0000313" key="8">
    <source>
        <dbReference type="EMBL" id="KAG2388650.1"/>
    </source>
</evidence>
<dbReference type="Proteomes" id="UP000816034">
    <property type="component" value="Unassembled WGS sequence"/>
</dbReference>
<evidence type="ECO:0000259" key="7">
    <source>
        <dbReference type="Pfam" id="PF10475"/>
    </source>
</evidence>
<evidence type="ECO:0000313" key="9">
    <source>
        <dbReference type="Proteomes" id="UP000816034"/>
    </source>
</evidence>
<sequence>MSNRRESLRNTPQGSAASPRGSSNLSTGSSSSSSRYNEPETEEDILNSVSKIYFQDVQGSNEMTTPTKGGSSAAMNNGIDLVEFVLTQPTLDLSDEASILTELNKQEKVLGVVNHRLGKTVMNNYNSFVEGMTNVQEVGADLNMTSLMCKNGRKRLKKAHENLVHGGLMIVALYRKKKSLKTLEYYLGRIKEIVDKDKEMNQLLEEGNFPNAIALMLDHRQSVVSMNQFSCVQQLDRNIKNVYQRMEQKMKESLLSVCAQFDPIAYERILIASKELSSGEISVDIKKNYNDAVEQLLREVVLSFAMQSPKAQNIESIVKMDYANLCKKIHFDHVLASLLRALSTVSDIMYNYYQMYCWHLQKEKDKDETLKSYDFSITKTNLNQFRKTLWDNIQKKISIFLSACDLSHFKIDKFLQVFHSINMICHLGEEFSESDSYHLKGALKTKSRSYFVHYHKDILENIKTMVENENWQQLESVSFSVNDIPEFRTKSNSALDSIENIYEEYSKKVRGFLKSNDRDSNPFKLAFEKGSFLLTVNAEEEEEPVDDESSESSESSEDEDDDFIKKKETKPKKKKKDVEVYTNISMTMLRRIGVYIQAMEIIQPIGLDIFFAFTTLYKFYLYTVYTLFANISSNTVSSTTINLEEAFTYPENDTKVSEALQKTFKTIREELNRCVKEATNGEVTFFKIPQVSQMINIKQPPFFGLYERAIAAESLTHLFNAIEKITEKRMMELIPKKSRAYVTQFLKSMKAATEEVQECIYGRTVKYLLFDFPYMEKYPDKIANCKYQIQVLGDQCNKFVFELRDDIKKFFSIKLQTMDDRLPEHSIHALWDVAIKYVVDLLVEGFARVKKCNNEGRVLMQLDLQTLTTELQKMVPASLIEENKGYVPHVAVARSYISAYYEQSESDLLEWVKKNVHNFTIKQLVAIANNGIGVNMKKNDLKQLTSQIEQLATSLKMQKEHNELIENSSDESLMNNFSNGTGTSDPVTSIGSAIPAIHKEEQSTISMIRSGSFASTKELLSSLTRSTSSTTISKDSTASRTSTDTLHNPINISLTNSPSTSRTSIDAASRPSLDKPKDTLASTTDKMKTFFQGGMNYLKRNPTNTPPNNK</sequence>
<dbReference type="InterPro" id="IPR019515">
    <property type="entry name" value="VPS54_N"/>
</dbReference>
<feature type="compositionally biased region" description="Low complexity" evidence="5">
    <location>
        <begin position="1024"/>
        <end position="1039"/>
    </location>
</feature>
<dbReference type="RefSeq" id="XP_044552642.1">
    <property type="nucleotide sequence ID" value="XM_044699026.1"/>
</dbReference>
<evidence type="ECO:0000256" key="3">
    <source>
        <dbReference type="ARBA" id="ARBA00023054"/>
    </source>
</evidence>
<accession>A0AA88GX58</accession>
<dbReference type="InterPro" id="IPR040047">
    <property type="entry name" value="VPS50"/>
</dbReference>
<feature type="region of interest" description="Disordered" evidence="5">
    <location>
        <begin position="538"/>
        <end position="570"/>
    </location>
</feature>
<dbReference type="GO" id="GO:0042147">
    <property type="term" value="P:retrograde transport, endosome to Golgi"/>
    <property type="evidence" value="ECO:0007669"/>
    <property type="project" value="InterPro"/>
</dbReference>
<reference evidence="8 9" key="1">
    <citation type="journal article" date="2018" name="BMC Genomics">
        <title>The genome of Naegleria lovaniensis, the basis for a comparative approach to unravel pathogenicity factors of the human pathogenic amoeba N. fowleri.</title>
        <authorList>
            <person name="Liechti N."/>
            <person name="Schurch N."/>
            <person name="Bruggmann R."/>
            <person name="Wittwer M."/>
        </authorList>
    </citation>
    <scope>NUCLEOTIDE SEQUENCE [LARGE SCALE GENOMIC DNA]</scope>
    <source>
        <strain evidence="8 9">ATCC 30569</strain>
    </source>
</reference>
<feature type="compositionally biased region" description="Low complexity" evidence="5">
    <location>
        <begin position="18"/>
        <end position="36"/>
    </location>
</feature>